<proteinExistence type="predicted"/>
<protein>
    <submittedName>
        <fullName evidence="2">Uncharacterized protein</fullName>
    </submittedName>
</protein>
<sequence>MSLFTLFLRDNILDFYGIAGLLVVNNLMVVVRTVHPLSSQIAAVGTMMCRMLINLRKA</sequence>
<dbReference type="Proteomes" id="UP001221757">
    <property type="component" value="Unassembled WGS sequence"/>
</dbReference>
<keyword evidence="1" id="KW-0812">Transmembrane</keyword>
<evidence type="ECO:0000256" key="1">
    <source>
        <dbReference type="SAM" id="Phobius"/>
    </source>
</evidence>
<dbReference type="AlphaFoldDB" id="A0AAD7GHI1"/>
<organism evidence="2 3">
    <name type="scientific">Mycena rosella</name>
    <name type="common">Pink bonnet</name>
    <name type="synonym">Agaricus rosellus</name>
    <dbReference type="NCBI Taxonomy" id="1033263"/>
    <lineage>
        <taxon>Eukaryota</taxon>
        <taxon>Fungi</taxon>
        <taxon>Dikarya</taxon>
        <taxon>Basidiomycota</taxon>
        <taxon>Agaricomycotina</taxon>
        <taxon>Agaricomycetes</taxon>
        <taxon>Agaricomycetidae</taxon>
        <taxon>Agaricales</taxon>
        <taxon>Marasmiineae</taxon>
        <taxon>Mycenaceae</taxon>
        <taxon>Mycena</taxon>
    </lineage>
</organism>
<accession>A0AAD7GHI1</accession>
<evidence type="ECO:0000313" key="3">
    <source>
        <dbReference type="Proteomes" id="UP001221757"/>
    </source>
</evidence>
<comment type="caution">
    <text evidence="2">The sequence shown here is derived from an EMBL/GenBank/DDBJ whole genome shotgun (WGS) entry which is preliminary data.</text>
</comment>
<feature type="transmembrane region" description="Helical" evidence="1">
    <location>
        <begin position="12"/>
        <end position="31"/>
    </location>
</feature>
<evidence type="ECO:0000313" key="2">
    <source>
        <dbReference type="EMBL" id="KAJ7691169.1"/>
    </source>
</evidence>
<keyword evidence="3" id="KW-1185">Reference proteome</keyword>
<name>A0AAD7GHI1_MYCRO</name>
<keyword evidence="1" id="KW-0472">Membrane</keyword>
<dbReference type="EMBL" id="JARKIE010000060">
    <property type="protein sequence ID" value="KAJ7691169.1"/>
    <property type="molecule type" value="Genomic_DNA"/>
</dbReference>
<reference evidence="2" key="1">
    <citation type="submission" date="2023-03" db="EMBL/GenBank/DDBJ databases">
        <title>Massive genome expansion in bonnet fungi (Mycena s.s.) driven by repeated elements and novel gene families across ecological guilds.</title>
        <authorList>
            <consortium name="Lawrence Berkeley National Laboratory"/>
            <person name="Harder C.B."/>
            <person name="Miyauchi S."/>
            <person name="Viragh M."/>
            <person name="Kuo A."/>
            <person name="Thoen E."/>
            <person name="Andreopoulos B."/>
            <person name="Lu D."/>
            <person name="Skrede I."/>
            <person name="Drula E."/>
            <person name="Henrissat B."/>
            <person name="Morin E."/>
            <person name="Kohler A."/>
            <person name="Barry K."/>
            <person name="LaButti K."/>
            <person name="Morin E."/>
            <person name="Salamov A."/>
            <person name="Lipzen A."/>
            <person name="Mereny Z."/>
            <person name="Hegedus B."/>
            <person name="Baldrian P."/>
            <person name="Stursova M."/>
            <person name="Weitz H."/>
            <person name="Taylor A."/>
            <person name="Grigoriev I.V."/>
            <person name="Nagy L.G."/>
            <person name="Martin F."/>
            <person name="Kauserud H."/>
        </authorList>
    </citation>
    <scope>NUCLEOTIDE SEQUENCE</scope>
    <source>
        <strain evidence="2">CBHHK067</strain>
    </source>
</reference>
<gene>
    <name evidence="2" type="ORF">B0H17DRAFT_1201271</name>
</gene>
<keyword evidence="1" id="KW-1133">Transmembrane helix</keyword>